<dbReference type="FunFam" id="3.40.50.2000:FF:000037">
    <property type="entry name" value="Glycosyltransferase"/>
    <property type="match status" value="1"/>
</dbReference>
<accession>A0A1E5VE65</accession>
<dbReference type="SUPFAM" id="SSF53756">
    <property type="entry name" value="UDP-Glycosyltransferase/glycogen phosphorylase"/>
    <property type="match status" value="1"/>
</dbReference>
<dbReference type="Proteomes" id="UP000095767">
    <property type="component" value="Unassembled WGS sequence"/>
</dbReference>
<comment type="similarity">
    <text evidence="1 4">Belongs to the UDP-glycosyltransferase family.</text>
</comment>
<dbReference type="Pfam" id="PF00201">
    <property type="entry name" value="UDPGT"/>
    <property type="match status" value="1"/>
</dbReference>
<comment type="caution">
    <text evidence="6">The sequence shown here is derived from an EMBL/GenBank/DDBJ whole genome shotgun (WGS) entry which is preliminary data.</text>
</comment>
<evidence type="ECO:0000313" key="6">
    <source>
        <dbReference type="EMBL" id="OEL23436.1"/>
    </source>
</evidence>
<dbReference type="FunFam" id="3.40.50.2000:FF:000088">
    <property type="entry name" value="Glycosyltransferase"/>
    <property type="match status" value="1"/>
</dbReference>
<dbReference type="OrthoDB" id="5835829at2759"/>
<proteinExistence type="inferred from homology"/>
<reference evidence="6 7" key="1">
    <citation type="submission" date="2016-09" db="EMBL/GenBank/DDBJ databases">
        <title>The draft genome of Dichanthelium oligosanthes: A C3 panicoid grass species.</title>
        <authorList>
            <person name="Studer A.J."/>
            <person name="Schnable J.C."/>
            <person name="Brutnell T.P."/>
        </authorList>
    </citation>
    <scope>NUCLEOTIDE SEQUENCE [LARGE SCALE GENOMIC DNA]</scope>
    <source>
        <strain evidence="7">cv. Kellogg 1175</strain>
        <tissue evidence="6">Leaf</tissue>
    </source>
</reference>
<keyword evidence="3 4" id="KW-0808">Transferase</keyword>
<dbReference type="Gene3D" id="3.40.50.2000">
    <property type="entry name" value="Glycogen Phosphorylase B"/>
    <property type="match status" value="2"/>
</dbReference>
<dbReference type="PANTHER" id="PTHR48049">
    <property type="entry name" value="GLYCOSYLTRANSFERASE"/>
    <property type="match status" value="1"/>
</dbReference>
<dbReference type="InterPro" id="IPR050481">
    <property type="entry name" value="UDP-glycosyltransf_plant"/>
</dbReference>
<dbReference type="InterPro" id="IPR035595">
    <property type="entry name" value="UDP_glycos_trans_CS"/>
</dbReference>
<evidence type="ECO:0000256" key="1">
    <source>
        <dbReference type="ARBA" id="ARBA00009995"/>
    </source>
</evidence>
<dbReference type="CDD" id="cd03784">
    <property type="entry name" value="GT1_Gtf-like"/>
    <property type="match status" value="1"/>
</dbReference>
<evidence type="ECO:0000256" key="2">
    <source>
        <dbReference type="ARBA" id="ARBA00022676"/>
    </source>
</evidence>
<evidence type="ECO:0000256" key="3">
    <source>
        <dbReference type="ARBA" id="ARBA00022679"/>
    </source>
</evidence>
<evidence type="ECO:0000313" key="7">
    <source>
        <dbReference type="Proteomes" id="UP000095767"/>
    </source>
</evidence>
<keyword evidence="7" id="KW-1185">Reference proteome</keyword>
<dbReference type="EC" id="2.4.1.-" evidence="5"/>
<dbReference type="EMBL" id="LWDX02042524">
    <property type="protein sequence ID" value="OEL23436.1"/>
    <property type="molecule type" value="Genomic_DNA"/>
</dbReference>
<protein>
    <recommendedName>
        <fullName evidence="5">Glycosyltransferase</fullName>
        <ecNumber evidence="5">2.4.1.-</ecNumber>
    </recommendedName>
</protein>
<dbReference type="PANTHER" id="PTHR48049:SF71">
    <property type="entry name" value="OS03G0757000 PROTEIN"/>
    <property type="match status" value="1"/>
</dbReference>
<dbReference type="AlphaFoldDB" id="A0A1E5VE65"/>
<keyword evidence="2 4" id="KW-0328">Glycosyltransferase</keyword>
<evidence type="ECO:0000256" key="5">
    <source>
        <dbReference type="RuleBase" id="RU362057"/>
    </source>
</evidence>
<sequence>MAATEEEPRAPPLHVVVFPWLAFGHLIPFLELSEQLAKRGHLVTFVSAPRNIARLRPIPPALSPRIRLVSLPLPRVDGLPDGAESTTDVQPEKVETLKLAFDGLAAPFAAFLAEADEHGKKPDWIIMDFAHHWLPAIGEEHKVACAVFNIVPAAFVAFLGPKELNDEHPRSAPEDFMVPPPWIPSSSPLAFRAHEAEWLASQAWRPNTSGVSDLDRFWATAQLCPFNICRSSHEVDGPLCAFLGDLFRKPVVPSGLLAPYDAARDAGGGGSDEEGARLVRWLDAQPERSVLYVAFGTEAPLTAEHVREVALGLELAGVRFLWALRTPIGEERPPLPEGFEERVAGRGVVRVGWVPQVRVLTHAAVGGFLTHAGWGSLVESFMAGQPLVMLPLFVDQGLNARLMTVRQVGLEVPRGEHDGSVGREEVAATVRRVMAEEEGKVFARNARKLQEVLRDRARQERYIDELVEHLLHRRNPQ</sequence>
<organism evidence="6 7">
    <name type="scientific">Dichanthelium oligosanthes</name>
    <dbReference type="NCBI Taxonomy" id="888268"/>
    <lineage>
        <taxon>Eukaryota</taxon>
        <taxon>Viridiplantae</taxon>
        <taxon>Streptophyta</taxon>
        <taxon>Embryophyta</taxon>
        <taxon>Tracheophyta</taxon>
        <taxon>Spermatophyta</taxon>
        <taxon>Magnoliopsida</taxon>
        <taxon>Liliopsida</taxon>
        <taxon>Poales</taxon>
        <taxon>Poaceae</taxon>
        <taxon>PACMAD clade</taxon>
        <taxon>Panicoideae</taxon>
        <taxon>Panicodae</taxon>
        <taxon>Paniceae</taxon>
        <taxon>Dichantheliinae</taxon>
        <taxon>Dichanthelium</taxon>
    </lineage>
</organism>
<dbReference type="PROSITE" id="PS00375">
    <property type="entry name" value="UDPGT"/>
    <property type="match status" value="1"/>
</dbReference>
<gene>
    <name evidence="6" type="ORF">BAE44_0015546</name>
</gene>
<name>A0A1E5VE65_9POAL</name>
<dbReference type="InterPro" id="IPR002213">
    <property type="entry name" value="UDP_glucos_trans"/>
</dbReference>
<dbReference type="GO" id="GO:0035251">
    <property type="term" value="F:UDP-glucosyltransferase activity"/>
    <property type="evidence" value="ECO:0007669"/>
    <property type="project" value="InterPro"/>
</dbReference>
<evidence type="ECO:0000256" key="4">
    <source>
        <dbReference type="RuleBase" id="RU003718"/>
    </source>
</evidence>